<evidence type="ECO:0000313" key="3">
    <source>
        <dbReference type="EMBL" id="RSZ64652.1"/>
    </source>
</evidence>
<dbReference type="Gene3D" id="3.40.190.10">
    <property type="entry name" value="Periplasmic binding protein-like II"/>
    <property type="match status" value="1"/>
</dbReference>
<evidence type="ECO:0000256" key="1">
    <source>
        <dbReference type="SAM" id="SignalP"/>
    </source>
</evidence>
<feature type="domain" description="ABC-type glycine betaine transport system substrate-binding" evidence="2">
    <location>
        <begin position="43"/>
        <end position="317"/>
    </location>
</feature>
<feature type="chain" id="PRO_5038947135" evidence="1">
    <location>
        <begin position="25"/>
        <end position="319"/>
    </location>
</feature>
<reference evidence="3 4" key="1">
    <citation type="submission" date="2018-12" db="EMBL/GenBank/DDBJ databases">
        <title>YIM 101343 draft genome.</title>
        <authorList>
            <person name="Chen X."/>
        </authorList>
    </citation>
    <scope>NUCLEOTIDE SEQUENCE [LARGE SCALE GENOMIC DNA]</scope>
    <source>
        <strain evidence="3 4">YIM 101343</strain>
    </source>
</reference>
<dbReference type="GO" id="GO:0043190">
    <property type="term" value="C:ATP-binding cassette (ABC) transporter complex"/>
    <property type="evidence" value="ECO:0007669"/>
    <property type="project" value="InterPro"/>
</dbReference>
<dbReference type="OrthoDB" id="9781705at2"/>
<accession>A0A3R9ZEN8</accession>
<sequence>MKIRSPRTLTAAAALLGLALTACTSEDPVASDPTGTTPQGETDTIVLGTANFPESEIIGQIWAVALEDAGFEVELSSGIGSREVYLRALEGGSIDLVPEYTGNLTQYFLTEEGDAELAAGSDADEVYALLQDNLPDGTEVGEYAEGESKDAYRVTRELAEEYELVTLADLNNLDQVRIAANPEFEQRPYGPTGLSEVYGVDAEKISMVPISDGGGPLTVVALLAGTAEVADIYTTSPLLDSAGNEVDLVTLEDPEMLILPQNVVPLMRAGELPQEAIDAINGINEHLNTEALVEMNLRNIGEEKAEAPVIARDFVDQHS</sequence>
<evidence type="ECO:0000313" key="4">
    <source>
        <dbReference type="Proteomes" id="UP000274907"/>
    </source>
</evidence>
<feature type="signal peptide" evidence="1">
    <location>
        <begin position="1"/>
        <end position="24"/>
    </location>
</feature>
<dbReference type="Gene3D" id="3.40.190.120">
    <property type="entry name" value="Osmoprotection protein (prox), domain 2"/>
    <property type="match status" value="1"/>
</dbReference>
<dbReference type="SUPFAM" id="SSF53850">
    <property type="entry name" value="Periplasmic binding protein-like II"/>
    <property type="match status" value="1"/>
</dbReference>
<dbReference type="Proteomes" id="UP000274907">
    <property type="component" value="Unassembled WGS sequence"/>
</dbReference>
<evidence type="ECO:0000259" key="2">
    <source>
        <dbReference type="Pfam" id="PF04069"/>
    </source>
</evidence>
<protein>
    <submittedName>
        <fullName evidence="3">ABC transporter substrate-binding protein</fullName>
    </submittedName>
</protein>
<dbReference type="AlphaFoldDB" id="A0A3R9ZEN8"/>
<name>A0A3R9ZEN8_9CORY</name>
<comment type="caution">
    <text evidence="3">The sequence shown here is derived from an EMBL/GenBank/DDBJ whole genome shotgun (WGS) entry which is preliminary data.</text>
</comment>
<keyword evidence="1" id="KW-0732">Signal</keyword>
<dbReference type="CDD" id="cd13606">
    <property type="entry name" value="PBP2_ProX_like"/>
    <property type="match status" value="1"/>
</dbReference>
<dbReference type="Pfam" id="PF04069">
    <property type="entry name" value="OpuAC"/>
    <property type="match status" value="1"/>
</dbReference>
<proteinExistence type="predicted"/>
<dbReference type="GO" id="GO:0022857">
    <property type="term" value="F:transmembrane transporter activity"/>
    <property type="evidence" value="ECO:0007669"/>
    <property type="project" value="InterPro"/>
</dbReference>
<dbReference type="EMBL" id="RXHJ01000004">
    <property type="protein sequence ID" value="RSZ64652.1"/>
    <property type="molecule type" value="Genomic_DNA"/>
</dbReference>
<dbReference type="InterPro" id="IPR007210">
    <property type="entry name" value="ABC_Gly_betaine_transp_sub-bd"/>
</dbReference>
<dbReference type="RefSeq" id="WP_126119918.1">
    <property type="nucleotide sequence ID" value="NZ_RXHJ01000004.1"/>
</dbReference>
<organism evidence="3 4">
    <name type="scientific">Corynebacterium hylobatis</name>
    <dbReference type="NCBI Taxonomy" id="1859290"/>
    <lineage>
        <taxon>Bacteria</taxon>
        <taxon>Bacillati</taxon>
        <taxon>Actinomycetota</taxon>
        <taxon>Actinomycetes</taxon>
        <taxon>Mycobacteriales</taxon>
        <taxon>Corynebacteriaceae</taxon>
        <taxon>Corynebacterium</taxon>
    </lineage>
</organism>
<gene>
    <name evidence="3" type="ORF">EAH68_03350</name>
</gene>
<dbReference type="PROSITE" id="PS51257">
    <property type="entry name" value="PROKAR_LIPOPROTEIN"/>
    <property type="match status" value="1"/>
</dbReference>
<keyword evidence="4" id="KW-1185">Reference proteome</keyword>